<organism evidence="2 3">
    <name type="scientific">Roseospira goensis</name>
    <dbReference type="NCBI Taxonomy" id="391922"/>
    <lineage>
        <taxon>Bacteria</taxon>
        <taxon>Pseudomonadati</taxon>
        <taxon>Pseudomonadota</taxon>
        <taxon>Alphaproteobacteria</taxon>
        <taxon>Rhodospirillales</taxon>
        <taxon>Rhodospirillaceae</taxon>
        <taxon>Roseospira</taxon>
    </lineage>
</organism>
<sequence length="200" mass="21446">MRTLLSAGALASVAALGLALATAPATQAAENEFRPQLERLMAEQVTPWLSDDTVVAAVKAQNTEHADLDAAAIESLDQQWRREAEAGGGPLIERVMATPLSAYLGEKKAAMEGLVSEMFVMDNRGLNVGQSDVTSDYWQGDEDKWQKTFQAGPDALFVDAVEFDDSSEAFLSQVSRTLVDPETGEPIGAITVGVNVENLF</sequence>
<protein>
    <submittedName>
        <fullName evidence="2">Uncharacterized protein</fullName>
    </submittedName>
</protein>
<name>A0A7W6WL36_9PROT</name>
<evidence type="ECO:0000313" key="3">
    <source>
        <dbReference type="Proteomes" id="UP000555728"/>
    </source>
</evidence>
<dbReference type="RefSeq" id="WP_184434190.1">
    <property type="nucleotide sequence ID" value="NZ_JACIGI010000011.1"/>
</dbReference>
<comment type="caution">
    <text evidence="2">The sequence shown here is derived from an EMBL/GenBank/DDBJ whole genome shotgun (WGS) entry which is preliminary data.</text>
</comment>
<keyword evidence="3" id="KW-1185">Reference proteome</keyword>
<dbReference type="Proteomes" id="UP000555728">
    <property type="component" value="Unassembled WGS sequence"/>
</dbReference>
<evidence type="ECO:0000313" key="2">
    <source>
        <dbReference type="EMBL" id="MBB4286007.1"/>
    </source>
</evidence>
<dbReference type="AlphaFoldDB" id="A0A7W6WL36"/>
<accession>A0A7W6WL36</accession>
<gene>
    <name evidence="2" type="ORF">GGD88_001730</name>
</gene>
<proteinExistence type="predicted"/>
<feature type="chain" id="PRO_5030646548" evidence="1">
    <location>
        <begin position="29"/>
        <end position="200"/>
    </location>
</feature>
<feature type="signal peptide" evidence="1">
    <location>
        <begin position="1"/>
        <end position="28"/>
    </location>
</feature>
<reference evidence="2 3" key="1">
    <citation type="submission" date="2020-08" db="EMBL/GenBank/DDBJ databases">
        <title>Genome sequencing of Purple Non-Sulfur Bacteria from various extreme environments.</title>
        <authorList>
            <person name="Mayer M."/>
        </authorList>
    </citation>
    <scope>NUCLEOTIDE SEQUENCE [LARGE SCALE GENOMIC DNA]</scope>
    <source>
        <strain evidence="2 3">JA135</strain>
    </source>
</reference>
<evidence type="ECO:0000256" key="1">
    <source>
        <dbReference type="SAM" id="SignalP"/>
    </source>
</evidence>
<dbReference type="EMBL" id="JACIGI010000011">
    <property type="protein sequence ID" value="MBB4286007.1"/>
    <property type="molecule type" value="Genomic_DNA"/>
</dbReference>
<keyword evidence="1" id="KW-0732">Signal</keyword>